<proteinExistence type="predicted"/>
<keyword evidence="2" id="KW-1185">Reference proteome</keyword>
<gene>
    <name evidence="1" type="ORF">ROA7745_02956</name>
</gene>
<protein>
    <submittedName>
        <fullName evidence="1">Uncharacterized protein</fullName>
    </submittedName>
</protein>
<evidence type="ECO:0000313" key="2">
    <source>
        <dbReference type="Proteomes" id="UP000193224"/>
    </source>
</evidence>
<organism evidence="1 2">
    <name type="scientific">Roseovarius aestuarii</name>
    <dbReference type="NCBI Taxonomy" id="475083"/>
    <lineage>
        <taxon>Bacteria</taxon>
        <taxon>Pseudomonadati</taxon>
        <taxon>Pseudomonadota</taxon>
        <taxon>Alphaproteobacteria</taxon>
        <taxon>Rhodobacterales</taxon>
        <taxon>Roseobacteraceae</taxon>
        <taxon>Roseovarius</taxon>
    </lineage>
</organism>
<evidence type="ECO:0000313" key="1">
    <source>
        <dbReference type="EMBL" id="SMC13122.1"/>
    </source>
</evidence>
<accession>A0A1X7BU24</accession>
<dbReference type="AlphaFoldDB" id="A0A1X7BU24"/>
<dbReference type="EMBL" id="FWXB01000011">
    <property type="protein sequence ID" value="SMC13122.1"/>
    <property type="molecule type" value="Genomic_DNA"/>
</dbReference>
<dbReference type="Proteomes" id="UP000193224">
    <property type="component" value="Unassembled WGS sequence"/>
</dbReference>
<reference evidence="1 2" key="1">
    <citation type="submission" date="2017-03" db="EMBL/GenBank/DDBJ databases">
        <authorList>
            <person name="Afonso C.L."/>
            <person name="Miller P.J."/>
            <person name="Scott M.A."/>
            <person name="Spackman E."/>
            <person name="Goraichik I."/>
            <person name="Dimitrov K.M."/>
            <person name="Suarez D.L."/>
            <person name="Swayne D.E."/>
        </authorList>
    </citation>
    <scope>NUCLEOTIDE SEQUENCE [LARGE SCALE GENOMIC DNA]</scope>
    <source>
        <strain evidence="1 2">CECT 7745</strain>
    </source>
</reference>
<sequence length="46" mass="5153">MFPKMGKTFPNGDGKRINRIEYQTAIAAALNREFGGSHRAIKTVMK</sequence>
<name>A0A1X7BU24_9RHOB</name>